<dbReference type="InterPro" id="IPR028119">
    <property type="entry name" value="Snapin/Pallidin/Snn1"/>
</dbReference>
<feature type="region of interest" description="Disordered" evidence="1">
    <location>
        <begin position="1"/>
        <end position="36"/>
    </location>
</feature>
<evidence type="ECO:0000313" key="3">
    <source>
        <dbReference type="Proteomes" id="UP000660262"/>
    </source>
</evidence>
<protein>
    <recommendedName>
        <fullName evidence="4">Biogenesis of lysosome-related organelles complex 1 subunit 7</fullName>
    </recommendedName>
</protein>
<proteinExistence type="predicted"/>
<evidence type="ECO:0000256" key="1">
    <source>
        <dbReference type="SAM" id="MobiDB-lite"/>
    </source>
</evidence>
<keyword evidence="3" id="KW-1185">Reference proteome</keyword>
<dbReference type="Pfam" id="PF14712">
    <property type="entry name" value="Snapin_Pallidin"/>
    <property type="match status" value="1"/>
</dbReference>
<sequence length="179" mass="18638">MSTVPHTRPDAAAGVNVRPGSGDSDAQLEENREPSLRSQHLSAAFASLLTPSARSLAESASTARTSQEALVHAVDAMAAQLARVDAACARIDGVTCAQQAGRLDSVRRRVKAMAGRVEGVVTRLDRLLLAVSKLPPSALSRAVGHGDGVGDDDDDDDDEGEEGSESGEDDGARRLLPVM</sequence>
<feature type="compositionally biased region" description="Acidic residues" evidence="1">
    <location>
        <begin position="149"/>
        <end position="169"/>
    </location>
</feature>
<evidence type="ECO:0000313" key="2">
    <source>
        <dbReference type="EMBL" id="GHP03036.1"/>
    </source>
</evidence>
<comment type="caution">
    <text evidence="2">The sequence shown here is derived from an EMBL/GenBank/DDBJ whole genome shotgun (WGS) entry which is preliminary data.</text>
</comment>
<gene>
    <name evidence="2" type="ORF">PPROV_000179100</name>
</gene>
<name>A0A830H730_9CHLO</name>
<dbReference type="EMBL" id="BNJQ01000004">
    <property type="protein sequence ID" value="GHP03036.1"/>
    <property type="molecule type" value="Genomic_DNA"/>
</dbReference>
<accession>A0A830H730</accession>
<evidence type="ECO:0008006" key="4">
    <source>
        <dbReference type="Google" id="ProtNLM"/>
    </source>
</evidence>
<feature type="region of interest" description="Disordered" evidence="1">
    <location>
        <begin position="138"/>
        <end position="179"/>
    </location>
</feature>
<reference evidence="2" key="1">
    <citation type="submission" date="2020-10" db="EMBL/GenBank/DDBJ databases">
        <title>Unveiling of a novel bifunctional photoreceptor, Dualchrome1, isolated from a cosmopolitan green alga.</title>
        <authorList>
            <person name="Suzuki S."/>
            <person name="Kawachi M."/>
        </authorList>
    </citation>
    <scope>NUCLEOTIDE SEQUENCE</scope>
    <source>
        <strain evidence="2">NIES 2893</strain>
    </source>
</reference>
<dbReference type="AlphaFoldDB" id="A0A830H730"/>
<dbReference type="Proteomes" id="UP000660262">
    <property type="component" value="Unassembled WGS sequence"/>
</dbReference>
<organism evidence="2 3">
    <name type="scientific">Pycnococcus provasolii</name>
    <dbReference type="NCBI Taxonomy" id="41880"/>
    <lineage>
        <taxon>Eukaryota</taxon>
        <taxon>Viridiplantae</taxon>
        <taxon>Chlorophyta</taxon>
        <taxon>Pseudoscourfieldiophyceae</taxon>
        <taxon>Pseudoscourfieldiales</taxon>
        <taxon>Pycnococcaceae</taxon>
        <taxon>Pycnococcus</taxon>
    </lineage>
</organism>